<proteinExistence type="inferred from homology"/>
<evidence type="ECO:0000256" key="2">
    <source>
        <dbReference type="ARBA" id="ARBA00006574"/>
    </source>
</evidence>
<feature type="transmembrane region" description="Helical" evidence="10">
    <location>
        <begin position="57"/>
        <end position="75"/>
    </location>
</feature>
<feature type="region of interest" description="Disordered" evidence="9">
    <location>
        <begin position="583"/>
        <end position="602"/>
    </location>
</feature>
<feature type="transmembrane region" description="Helical" evidence="10">
    <location>
        <begin position="437"/>
        <end position="454"/>
    </location>
</feature>
<evidence type="ECO:0000256" key="6">
    <source>
        <dbReference type="ARBA" id="ARBA00023136"/>
    </source>
</evidence>
<evidence type="ECO:0000256" key="7">
    <source>
        <dbReference type="ARBA" id="ARBA00023265"/>
    </source>
</evidence>
<dbReference type="Pfam" id="PF03094">
    <property type="entry name" value="Mlo"/>
    <property type="match status" value="2"/>
</dbReference>
<keyword evidence="4 8" id="KW-0611">Plant defense</keyword>
<feature type="transmembrane region" description="Helical" evidence="10">
    <location>
        <begin position="145"/>
        <end position="167"/>
    </location>
</feature>
<keyword evidence="6 8" id="KW-0472">Membrane</keyword>
<keyword evidence="3 8" id="KW-0812">Transmembrane</keyword>
<name>A0A7S0PVX2_MICPS</name>
<feature type="compositionally biased region" description="Basic and acidic residues" evidence="9">
    <location>
        <begin position="211"/>
        <end position="232"/>
    </location>
</feature>
<evidence type="ECO:0000256" key="8">
    <source>
        <dbReference type="RuleBase" id="RU280816"/>
    </source>
</evidence>
<dbReference type="EMBL" id="HBEV01014784">
    <property type="protein sequence ID" value="CAD8594109.1"/>
    <property type="molecule type" value="Transcribed_RNA"/>
</dbReference>
<comment type="function">
    <text evidence="8">May be involved in modulation of pathogen defense and leaf cell death.</text>
</comment>
<feature type="transmembrane region" description="Helical" evidence="10">
    <location>
        <begin position="12"/>
        <end position="36"/>
    </location>
</feature>
<comment type="domain">
    <text evidence="8">The C-terminus contains a calmodulin-binding domain, which binds calmodulin in a calcium-dependent fashion.</text>
</comment>
<dbReference type="InterPro" id="IPR004326">
    <property type="entry name" value="Mlo"/>
</dbReference>
<evidence type="ECO:0000256" key="9">
    <source>
        <dbReference type="SAM" id="MobiDB-lite"/>
    </source>
</evidence>
<keyword evidence="8" id="KW-0112">Calmodulin-binding</keyword>
<comment type="similarity">
    <text evidence="2 8">Belongs to the MLO family.</text>
</comment>
<gene>
    <name evidence="8" type="primary">MLO</name>
    <name evidence="11" type="ORF">MSP1404_LOCUS11513</name>
</gene>
<keyword evidence="5 8" id="KW-1133">Transmembrane helix</keyword>
<dbReference type="GO" id="GO:0006952">
    <property type="term" value="P:defense response"/>
    <property type="evidence" value="ECO:0007669"/>
    <property type="project" value="UniProtKB-KW"/>
</dbReference>
<feature type="transmembrane region" description="Helical" evidence="10">
    <location>
        <begin position="384"/>
        <end position="403"/>
    </location>
</feature>
<keyword evidence="7 8" id="KW-0568">Pathogenesis-related protein</keyword>
<accession>A0A7S0PVX2</accession>
<dbReference type="PANTHER" id="PTHR31942:SF52">
    <property type="entry name" value="MLO-LIKE PROTEIN 1"/>
    <property type="match status" value="1"/>
</dbReference>
<evidence type="ECO:0000256" key="3">
    <source>
        <dbReference type="ARBA" id="ARBA00022692"/>
    </source>
</evidence>
<dbReference type="PANTHER" id="PTHR31942">
    <property type="entry name" value="MLO-LIKE PROTEIN 1"/>
    <property type="match status" value="1"/>
</dbReference>
<dbReference type="GO" id="GO:0016020">
    <property type="term" value="C:membrane"/>
    <property type="evidence" value="ECO:0007669"/>
    <property type="project" value="UniProtKB-SubCell"/>
</dbReference>
<dbReference type="GO" id="GO:0005516">
    <property type="term" value="F:calmodulin binding"/>
    <property type="evidence" value="ECO:0007669"/>
    <property type="project" value="UniProtKB-KW"/>
</dbReference>
<comment type="subcellular location">
    <subcellularLocation>
        <location evidence="1 8">Membrane</location>
        <topology evidence="1 8">Multi-pass membrane protein</topology>
    </subcellularLocation>
</comment>
<evidence type="ECO:0000313" key="11">
    <source>
        <dbReference type="EMBL" id="CAD8594109.1"/>
    </source>
</evidence>
<evidence type="ECO:0000256" key="4">
    <source>
        <dbReference type="ARBA" id="ARBA00022821"/>
    </source>
</evidence>
<protein>
    <recommendedName>
        <fullName evidence="8">MLO-like protein</fullName>
    </recommendedName>
</protein>
<evidence type="ECO:0000256" key="1">
    <source>
        <dbReference type="ARBA" id="ARBA00004141"/>
    </source>
</evidence>
<evidence type="ECO:0000256" key="5">
    <source>
        <dbReference type="ARBA" id="ARBA00022989"/>
    </source>
</evidence>
<reference evidence="11" key="1">
    <citation type="submission" date="2021-01" db="EMBL/GenBank/DDBJ databases">
        <authorList>
            <person name="Corre E."/>
            <person name="Pelletier E."/>
            <person name="Niang G."/>
            <person name="Scheremetjew M."/>
            <person name="Finn R."/>
            <person name="Kale V."/>
            <person name="Holt S."/>
            <person name="Cochrane G."/>
            <person name="Meng A."/>
            <person name="Brown T."/>
            <person name="Cohen L."/>
        </authorList>
    </citation>
    <scope>NUCLEOTIDE SEQUENCE</scope>
    <source>
        <strain evidence="11">CCMP494</strain>
    </source>
</reference>
<organism evidence="11">
    <name type="scientific">Micromonas pusilla</name>
    <name type="common">Picoplanktonic green alga</name>
    <name type="synonym">Chromulina pusilla</name>
    <dbReference type="NCBI Taxonomy" id="38833"/>
    <lineage>
        <taxon>Eukaryota</taxon>
        <taxon>Viridiplantae</taxon>
        <taxon>Chlorophyta</taxon>
        <taxon>Mamiellophyceae</taxon>
        <taxon>Mamiellales</taxon>
        <taxon>Mamiellaceae</taxon>
        <taxon>Micromonas</taxon>
    </lineage>
</organism>
<dbReference type="AlphaFoldDB" id="A0A7S0PVX2"/>
<evidence type="ECO:0000256" key="10">
    <source>
        <dbReference type="SAM" id="Phobius"/>
    </source>
</evidence>
<feature type="transmembrane region" description="Helical" evidence="10">
    <location>
        <begin position="474"/>
        <end position="495"/>
    </location>
</feature>
<sequence>MGVGKGFEAADSWNVALLFLIYAVLSVGIEHSVHWIKTKVKGKKTLMLVIHKAEEELFLLGTVSFLLLVFEESIINNSCVDSSVFDGDNWALCHKAKYGYYGSGTNSTGSSYSGRRRLHGAVGGGDGICPDGEEPFFSAALLHHVHIFIFLLAISHVLYTAATLTLARWRLKVMMSRRTEHLRVTMDRVAKVMGKDAHEINADMQRRRMEEVREFRRQDEELSRKNSLRDEGGGGAPPESLQSSADMKAYRSKVADATSAALKGDDVHAKELISEVVAKSAPKKSFSLSFSWRKRTAAREDGQDYRSLWTSFLHGIAWEVPNSSLLCFELLFLRTHNIHSYKFDFSSYVMQCIESNSSETLGMSPSRWLIATVLILIWGPFRDMNLAVSVVSFASLIASAALLSRRVEALLYIERVVGQVTDNDAFFFGRPQLLEEVMVVIMYQQAFHIASWLFGWWNVGSAWEGYGCYYGKGWGLAVSVVVVAASLTIGGYVILPLQALTSQMTPSKLKGDLLGPHVKGALDFMLRKKRRVKKFPTQEDAVIHIQRCFRKRRQRNLEMAGRMAMINEISRENRKYGMTWVNNRGGSADGTPRSESPSVAGDSIIDVDV</sequence>
<feature type="region of interest" description="Disordered" evidence="9">
    <location>
        <begin position="211"/>
        <end position="247"/>
    </location>
</feature>